<feature type="compositionally biased region" description="Polar residues" evidence="1">
    <location>
        <begin position="150"/>
        <end position="165"/>
    </location>
</feature>
<accession>A0AB33JR55</accession>
<dbReference type="RefSeq" id="WP_407986362.1">
    <property type="nucleotide sequence ID" value="NZ_AP035881.2"/>
</dbReference>
<dbReference type="EMBL" id="AP035881">
    <property type="protein sequence ID" value="BFP43769.1"/>
    <property type="molecule type" value="Genomic_DNA"/>
</dbReference>
<sequence length="238" mass="24514">MATASATCLAAAGLALAPAGDASAAGAPQGGHVYTLTAANSGKNAAVLGDSVADGAAAVQKTASGGPGQLWEAADHGDGTFSLVDINSGNCIDVPSGPVNPETPIIQWLCPLSGAHLPDRALPFGVPSAGRHRSGTARGFLRHNRHPVIPSSSRAGTTPSANVRATPSRAIRACSNQDSRPGHAIRRRGRASAWPTDPCLALRSHAEASRTRPQSRRHRPPRHHRGPGVLSSVMRQKF</sequence>
<dbReference type="Pfam" id="PF14200">
    <property type="entry name" value="RicinB_lectin_2"/>
    <property type="match status" value="1"/>
</dbReference>
<name>A0AB33JR55_9ACTN</name>
<dbReference type="SUPFAM" id="SSF50370">
    <property type="entry name" value="Ricin B-like lectins"/>
    <property type="match status" value="1"/>
</dbReference>
<dbReference type="InterPro" id="IPR035992">
    <property type="entry name" value="Ricin_B-like_lectins"/>
</dbReference>
<proteinExistence type="predicted"/>
<keyword evidence="2" id="KW-0732">Signal</keyword>
<dbReference type="InterPro" id="IPR000772">
    <property type="entry name" value="Ricin_B_lectin"/>
</dbReference>
<evidence type="ECO:0000313" key="4">
    <source>
        <dbReference type="EMBL" id="BFP43769.1"/>
    </source>
</evidence>
<feature type="domain" description="Ricin B lectin" evidence="3">
    <location>
        <begin position="29"/>
        <end position="108"/>
    </location>
</feature>
<feature type="chain" id="PRO_5044316198" description="Ricin B lectin domain-containing protein" evidence="2">
    <location>
        <begin position="25"/>
        <end position="238"/>
    </location>
</feature>
<feature type="region of interest" description="Disordered" evidence="1">
    <location>
        <begin position="146"/>
        <end position="238"/>
    </location>
</feature>
<dbReference type="Gene3D" id="2.80.10.50">
    <property type="match status" value="1"/>
</dbReference>
<protein>
    <recommendedName>
        <fullName evidence="3">Ricin B lectin domain-containing protein</fullName>
    </recommendedName>
</protein>
<reference evidence="4" key="1">
    <citation type="submission" date="2024-07" db="EMBL/GenBank/DDBJ databases">
        <title>Complete genome sequences of cellulolytic bacteria, Kitasatospora sp. CMC57 and Streptomyces sp. CMC78, isolated from Japanese agricultural soil.</title>
        <authorList>
            <person name="Hashimoto T."/>
            <person name="Ito M."/>
            <person name="Iwamoto M."/>
            <person name="Fukahori D."/>
            <person name="Shoda T."/>
            <person name="Sakoda M."/>
            <person name="Morohoshi T."/>
            <person name="Mitsuboshi M."/>
            <person name="Nishizawa T."/>
        </authorList>
    </citation>
    <scope>NUCLEOTIDE SEQUENCE</scope>
    <source>
        <strain evidence="4">CMC57</strain>
    </source>
</reference>
<evidence type="ECO:0000259" key="3">
    <source>
        <dbReference type="Pfam" id="PF14200"/>
    </source>
</evidence>
<feature type="signal peptide" evidence="2">
    <location>
        <begin position="1"/>
        <end position="24"/>
    </location>
</feature>
<evidence type="ECO:0000256" key="1">
    <source>
        <dbReference type="SAM" id="MobiDB-lite"/>
    </source>
</evidence>
<gene>
    <name evidence="4" type="ORF">KCMC57_01370</name>
</gene>
<feature type="compositionally biased region" description="Basic residues" evidence="1">
    <location>
        <begin position="213"/>
        <end position="226"/>
    </location>
</feature>
<evidence type="ECO:0000256" key="2">
    <source>
        <dbReference type="SAM" id="SignalP"/>
    </source>
</evidence>
<organism evidence="4">
    <name type="scientific">Kitasatospora sp. CMC57</name>
    <dbReference type="NCBI Taxonomy" id="3231513"/>
    <lineage>
        <taxon>Bacteria</taxon>
        <taxon>Bacillati</taxon>
        <taxon>Actinomycetota</taxon>
        <taxon>Actinomycetes</taxon>
        <taxon>Kitasatosporales</taxon>
        <taxon>Streptomycetaceae</taxon>
        <taxon>Kitasatospora</taxon>
    </lineage>
</organism>
<dbReference type="AlphaFoldDB" id="A0AB33JR55"/>
<dbReference type="CDD" id="cd00161">
    <property type="entry name" value="beta-trefoil_Ricin-like"/>
    <property type="match status" value="1"/>
</dbReference>